<sequence length="129" mass="13267">MRLLGFLLLDLALADLAFLAPPVSRAPSGGLAAFGRRGGERGLLSPVARDAEIPVPPKQAASTGLNAALLLGVSAVAMALARRRANLARRVWTYMPMDAAGRQSSPCFPCASSIVSAVSDGDQPGVDVV</sequence>
<feature type="signal peptide" evidence="1">
    <location>
        <begin position="1"/>
        <end position="19"/>
    </location>
</feature>
<comment type="caution">
    <text evidence="2">The sequence shown here is derived from an EMBL/GenBank/DDBJ whole genome shotgun (WGS) entry which is preliminary data.</text>
</comment>
<evidence type="ECO:0000256" key="1">
    <source>
        <dbReference type="SAM" id="SignalP"/>
    </source>
</evidence>
<gene>
    <name evidence="2" type="ORF">SNAT2548_LOCUS4066</name>
</gene>
<dbReference type="Proteomes" id="UP000604046">
    <property type="component" value="Unassembled WGS sequence"/>
</dbReference>
<organism evidence="2 3">
    <name type="scientific">Symbiodinium natans</name>
    <dbReference type="NCBI Taxonomy" id="878477"/>
    <lineage>
        <taxon>Eukaryota</taxon>
        <taxon>Sar</taxon>
        <taxon>Alveolata</taxon>
        <taxon>Dinophyceae</taxon>
        <taxon>Suessiales</taxon>
        <taxon>Symbiodiniaceae</taxon>
        <taxon>Symbiodinium</taxon>
    </lineage>
</organism>
<accession>A0A812IEI9</accession>
<evidence type="ECO:0000313" key="2">
    <source>
        <dbReference type="EMBL" id="CAE7033827.1"/>
    </source>
</evidence>
<reference evidence="2" key="1">
    <citation type="submission" date="2021-02" db="EMBL/GenBank/DDBJ databases">
        <authorList>
            <person name="Dougan E. K."/>
            <person name="Rhodes N."/>
            <person name="Thang M."/>
            <person name="Chan C."/>
        </authorList>
    </citation>
    <scope>NUCLEOTIDE SEQUENCE</scope>
</reference>
<proteinExistence type="predicted"/>
<name>A0A812IEI9_9DINO</name>
<keyword evidence="3" id="KW-1185">Reference proteome</keyword>
<keyword evidence="1" id="KW-0732">Signal</keyword>
<protein>
    <submittedName>
        <fullName evidence="2">Uncharacterized protein</fullName>
    </submittedName>
</protein>
<dbReference type="EMBL" id="CAJNDS010000247">
    <property type="protein sequence ID" value="CAE7033827.1"/>
    <property type="molecule type" value="Genomic_DNA"/>
</dbReference>
<evidence type="ECO:0000313" key="3">
    <source>
        <dbReference type="Proteomes" id="UP000604046"/>
    </source>
</evidence>
<feature type="chain" id="PRO_5032596900" evidence="1">
    <location>
        <begin position="20"/>
        <end position="129"/>
    </location>
</feature>
<dbReference type="AlphaFoldDB" id="A0A812IEI9"/>